<comment type="caution">
    <text evidence="1">The sequence shown here is derived from an EMBL/GenBank/DDBJ whole genome shotgun (WGS) entry which is preliminary data.</text>
</comment>
<sequence length="77" mass="8496">MVPDTLLDRQGTCKRLPYILRRAKTVWATSGNSQTVCYSARQSLTPSKTVWESPAGFQTVFAPSQTVLEFRAGASMV</sequence>
<reference evidence="1" key="2">
    <citation type="submission" date="2020-11" db="EMBL/GenBank/DDBJ databases">
        <authorList>
            <person name="McCartney M.A."/>
            <person name="Auch B."/>
            <person name="Kono T."/>
            <person name="Mallez S."/>
            <person name="Becker A."/>
            <person name="Gohl D.M."/>
            <person name="Silverstein K.A.T."/>
            <person name="Koren S."/>
            <person name="Bechman K.B."/>
            <person name="Herman A."/>
            <person name="Abrahante J.E."/>
            <person name="Garbe J."/>
        </authorList>
    </citation>
    <scope>NUCLEOTIDE SEQUENCE</scope>
    <source>
        <strain evidence="1">Duluth1</strain>
        <tissue evidence="1">Whole animal</tissue>
    </source>
</reference>
<evidence type="ECO:0000313" key="2">
    <source>
        <dbReference type="Proteomes" id="UP000828390"/>
    </source>
</evidence>
<proteinExistence type="predicted"/>
<protein>
    <submittedName>
        <fullName evidence="1">Uncharacterized protein</fullName>
    </submittedName>
</protein>
<evidence type="ECO:0000313" key="1">
    <source>
        <dbReference type="EMBL" id="KAH3840436.1"/>
    </source>
</evidence>
<name>A0A9D4QR27_DREPO</name>
<dbReference type="Proteomes" id="UP000828390">
    <property type="component" value="Unassembled WGS sequence"/>
</dbReference>
<keyword evidence="2" id="KW-1185">Reference proteome</keyword>
<dbReference type="AlphaFoldDB" id="A0A9D4QR27"/>
<organism evidence="1 2">
    <name type="scientific">Dreissena polymorpha</name>
    <name type="common">Zebra mussel</name>
    <name type="synonym">Mytilus polymorpha</name>
    <dbReference type="NCBI Taxonomy" id="45954"/>
    <lineage>
        <taxon>Eukaryota</taxon>
        <taxon>Metazoa</taxon>
        <taxon>Spiralia</taxon>
        <taxon>Lophotrochozoa</taxon>
        <taxon>Mollusca</taxon>
        <taxon>Bivalvia</taxon>
        <taxon>Autobranchia</taxon>
        <taxon>Heteroconchia</taxon>
        <taxon>Euheterodonta</taxon>
        <taxon>Imparidentia</taxon>
        <taxon>Neoheterodontei</taxon>
        <taxon>Myida</taxon>
        <taxon>Dreissenoidea</taxon>
        <taxon>Dreissenidae</taxon>
        <taxon>Dreissena</taxon>
    </lineage>
</organism>
<gene>
    <name evidence="1" type="ORF">DPMN_113885</name>
</gene>
<dbReference type="EMBL" id="JAIWYP010000004">
    <property type="protein sequence ID" value="KAH3840436.1"/>
    <property type="molecule type" value="Genomic_DNA"/>
</dbReference>
<reference evidence="1" key="1">
    <citation type="journal article" date="2019" name="bioRxiv">
        <title>The Genome of the Zebra Mussel, Dreissena polymorpha: A Resource for Invasive Species Research.</title>
        <authorList>
            <person name="McCartney M.A."/>
            <person name="Auch B."/>
            <person name="Kono T."/>
            <person name="Mallez S."/>
            <person name="Zhang Y."/>
            <person name="Obille A."/>
            <person name="Becker A."/>
            <person name="Abrahante J.E."/>
            <person name="Garbe J."/>
            <person name="Badalamenti J.P."/>
            <person name="Herman A."/>
            <person name="Mangelson H."/>
            <person name="Liachko I."/>
            <person name="Sullivan S."/>
            <person name="Sone E.D."/>
            <person name="Koren S."/>
            <person name="Silverstein K.A.T."/>
            <person name="Beckman K.B."/>
            <person name="Gohl D.M."/>
        </authorList>
    </citation>
    <scope>NUCLEOTIDE SEQUENCE</scope>
    <source>
        <strain evidence="1">Duluth1</strain>
        <tissue evidence="1">Whole animal</tissue>
    </source>
</reference>
<accession>A0A9D4QR27</accession>